<dbReference type="InterPro" id="IPR017853">
    <property type="entry name" value="GH"/>
</dbReference>
<evidence type="ECO:0000313" key="10">
    <source>
        <dbReference type="EMBL" id="KAG2261504.1"/>
    </source>
</evidence>
<gene>
    <name evidence="10" type="ORF">Bca52824_068583</name>
</gene>
<dbReference type="PANTHER" id="PTHR10353">
    <property type="entry name" value="GLYCOSYL HYDROLASE"/>
    <property type="match status" value="1"/>
</dbReference>
<dbReference type="Proteomes" id="UP000886595">
    <property type="component" value="Unassembled WGS sequence"/>
</dbReference>
<keyword evidence="5" id="KW-0926">Vacuole</keyword>
<evidence type="ECO:0000256" key="2">
    <source>
        <dbReference type="ARBA" id="ARBA00004116"/>
    </source>
</evidence>
<dbReference type="OrthoDB" id="1111125at2759"/>
<evidence type="ECO:0000256" key="9">
    <source>
        <dbReference type="RuleBase" id="RU003690"/>
    </source>
</evidence>
<dbReference type="Gene3D" id="3.20.20.80">
    <property type="entry name" value="Glycosidases"/>
    <property type="match status" value="1"/>
</dbReference>
<evidence type="ECO:0000256" key="4">
    <source>
        <dbReference type="ARBA" id="ARBA00012250"/>
    </source>
</evidence>
<proteinExistence type="inferred from homology"/>
<evidence type="ECO:0000256" key="5">
    <source>
        <dbReference type="ARBA" id="ARBA00022554"/>
    </source>
</evidence>
<evidence type="ECO:0000313" key="11">
    <source>
        <dbReference type="Proteomes" id="UP000886595"/>
    </source>
</evidence>
<evidence type="ECO:0000256" key="1">
    <source>
        <dbReference type="ARBA" id="ARBA00003014"/>
    </source>
</evidence>
<dbReference type="GO" id="GO:0019137">
    <property type="term" value="F:thioglucosidase activity"/>
    <property type="evidence" value="ECO:0007669"/>
    <property type="project" value="UniProtKB-EC"/>
</dbReference>
<dbReference type="PANTHER" id="PTHR10353:SF29">
    <property type="entry name" value="BETA-GLUCOSIDASE 11"/>
    <property type="match status" value="1"/>
</dbReference>
<accession>A0A8X7Q5M9</accession>
<comment type="caution">
    <text evidence="10">The sequence shown here is derived from an EMBL/GenBank/DDBJ whole genome shotgun (WGS) entry which is preliminary data.</text>
</comment>
<dbReference type="GO" id="GO:0005773">
    <property type="term" value="C:vacuole"/>
    <property type="evidence" value="ECO:0007669"/>
    <property type="project" value="UniProtKB-SubCell"/>
</dbReference>
<protein>
    <recommendedName>
        <fullName evidence="4">thioglucosidase</fullName>
        <ecNumber evidence="4">3.2.1.147</ecNumber>
    </recommendedName>
    <alternativeName>
        <fullName evidence="6">Sinigrinase</fullName>
    </alternativeName>
    <alternativeName>
        <fullName evidence="7">Thioglucosidase</fullName>
    </alternativeName>
</protein>
<evidence type="ECO:0000256" key="6">
    <source>
        <dbReference type="ARBA" id="ARBA00032643"/>
    </source>
</evidence>
<dbReference type="AlphaFoldDB" id="A0A8X7Q5M9"/>
<dbReference type="EC" id="3.2.1.147" evidence="4"/>
<comment type="subcellular location">
    <subcellularLocation>
        <location evidence="2">Vacuole</location>
    </subcellularLocation>
</comment>
<organism evidence="10 11">
    <name type="scientific">Brassica carinata</name>
    <name type="common">Ethiopian mustard</name>
    <name type="synonym">Abyssinian cabbage</name>
    <dbReference type="NCBI Taxonomy" id="52824"/>
    <lineage>
        <taxon>Eukaryota</taxon>
        <taxon>Viridiplantae</taxon>
        <taxon>Streptophyta</taxon>
        <taxon>Embryophyta</taxon>
        <taxon>Tracheophyta</taxon>
        <taxon>Spermatophyta</taxon>
        <taxon>Magnoliopsida</taxon>
        <taxon>eudicotyledons</taxon>
        <taxon>Gunneridae</taxon>
        <taxon>Pentapetalae</taxon>
        <taxon>rosids</taxon>
        <taxon>malvids</taxon>
        <taxon>Brassicales</taxon>
        <taxon>Brassicaceae</taxon>
        <taxon>Brassiceae</taxon>
        <taxon>Brassica</taxon>
    </lineage>
</organism>
<keyword evidence="11" id="KW-1185">Reference proteome</keyword>
<evidence type="ECO:0000256" key="7">
    <source>
        <dbReference type="ARBA" id="ARBA00032797"/>
    </source>
</evidence>
<dbReference type="GO" id="GO:0005975">
    <property type="term" value="P:carbohydrate metabolic process"/>
    <property type="evidence" value="ECO:0007669"/>
    <property type="project" value="InterPro"/>
</dbReference>
<dbReference type="SUPFAM" id="SSF51445">
    <property type="entry name" value="(Trans)glycosidases"/>
    <property type="match status" value="1"/>
</dbReference>
<dbReference type="Pfam" id="PF00232">
    <property type="entry name" value="Glyco_hydro_1"/>
    <property type="match status" value="1"/>
</dbReference>
<comment type="function">
    <text evidence="1">Degradation of glucosinolates (glucose residue linked by a thioglucoside bound to an amino acid derivative) to glucose, sulfate and any of the products: thiocyanates, isothiocyanates, nitriles, epithionitriles or oxazolidine-2-thiones.</text>
</comment>
<reference evidence="10 11" key="1">
    <citation type="submission" date="2020-02" db="EMBL/GenBank/DDBJ databases">
        <authorList>
            <person name="Ma Q."/>
            <person name="Huang Y."/>
            <person name="Song X."/>
            <person name="Pei D."/>
        </authorList>
    </citation>
    <scope>NUCLEOTIDE SEQUENCE [LARGE SCALE GENOMIC DNA]</scope>
    <source>
        <strain evidence="10">Sxm20200214</strain>
        <tissue evidence="10">Leaf</tissue>
    </source>
</reference>
<dbReference type="EMBL" id="JAAMPC010000014">
    <property type="protein sequence ID" value="KAG2261504.1"/>
    <property type="molecule type" value="Genomic_DNA"/>
</dbReference>
<comment type="catalytic activity">
    <reaction evidence="8">
        <text>a thioglucoside + H2O = a sugar + a thiol.</text>
        <dbReference type="EC" id="3.2.1.147"/>
    </reaction>
</comment>
<sequence length="117" mass="13341">MPSKIRCPSVQKKKILDVLSVRLGGLSSYAYIGAVLNSIRNGSDARGYFVWSFMDLYELLSGYEFSFGLYYVNFSVPHRKRTPKLSAHWYSAFLKDNTTFLGSQRIAQLQSNFSSSY</sequence>
<name>A0A8X7Q5M9_BRACI</name>
<evidence type="ECO:0000256" key="3">
    <source>
        <dbReference type="ARBA" id="ARBA00010838"/>
    </source>
</evidence>
<dbReference type="GO" id="GO:0008422">
    <property type="term" value="F:beta-glucosidase activity"/>
    <property type="evidence" value="ECO:0007669"/>
    <property type="project" value="TreeGrafter"/>
</dbReference>
<comment type="similarity">
    <text evidence="3 9">Belongs to the glycosyl hydrolase 1 family.</text>
</comment>
<evidence type="ECO:0000256" key="8">
    <source>
        <dbReference type="ARBA" id="ARBA00034026"/>
    </source>
</evidence>
<dbReference type="InterPro" id="IPR001360">
    <property type="entry name" value="Glyco_hydro_1"/>
</dbReference>